<comment type="caution">
    <text evidence="1">Lacks conserved residue(s) required for the propagation of feature annotation.</text>
</comment>
<evidence type="ECO:0000313" key="3">
    <source>
        <dbReference type="Proteomes" id="UP000202958"/>
    </source>
</evidence>
<dbReference type="HAMAP" id="MF_04164">
    <property type="entry name" value="T4_Sigma_like_factor"/>
    <property type="match status" value="1"/>
</dbReference>
<keyword evidence="3" id="KW-1185">Reference proteome</keyword>
<dbReference type="Proteomes" id="UP000202958">
    <property type="component" value="Segment"/>
</dbReference>
<evidence type="ECO:0000313" key="2">
    <source>
        <dbReference type="EMBL" id="AKF13317.1"/>
    </source>
</evidence>
<organism evidence="2 3">
    <name type="scientific">Sinorhizobium phage phiN3</name>
    <dbReference type="NCBI Taxonomy" id="1647405"/>
    <lineage>
        <taxon>Viruses</taxon>
        <taxon>Duplodnaviria</taxon>
        <taxon>Heunggongvirae</taxon>
        <taxon>Uroviricota</taxon>
        <taxon>Caudoviricetes</taxon>
        <taxon>Emdodecavirus</taxon>
        <taxon>Emdodecavirus N3</taxon>
    </lineage>
</organism>
<dbReference type="GO" id="GO:0016987">
    <property type="term" value="F:sigma factor activity"/>
    <property type="evidence" value="ECO:0007669"/>
    <property type="project" value="UniProtKB-UniRule"/>
</dbReference>
<dbReference type="KEGG" id="vg:26638781"/>
<keyword evidence="1" id="KW-0808">Transferase</keyword>
<keyword evidence="1" id="KW-0238">DNA-binding</keyword>
<keyword evidence="1" id="KW-0945">Host-virus interaction</keyword>
<proteinExistence type="inferred from homology"/>
<dbReference type="GeneID" id="26638781"/>
<feature type="DNA-binding region" evidence="1">
    <location>
        <position position="123"/>
    </location>
</feature>
<keyword evidence="1" id="KW-1195">Viral transcription</keyword>
<reference evidence="2 3" key="1">
    <citation type="submission" date="2015-04" db="EMBL/GenBank/DDBJ databases">
        <authorList>
            <person name="Hodson T.S."/>
            <person name="Hyde J.R."/>
            <person name="Schouten J.T."/>
            <person name="Crockett J.T."/>
            <person name="Smith T.A."/>
            <person name="Merrill B.D."/>
            <person name="Crook M.B."/>
            <person name="Griffitts J.S."/>
            <person name="Burnett S.H."/>
            <person name="Grose J.H."/>
            <person name="Breakwell D.P."/>
        </authorList>
    </citation>
    <scope>NUCLEOTIDE SEQUENCE [LARGE SCALE GENOMIC DNA]</scope>
</reference>
<evidence type="ECO:0000256" key="1">
    <source>
        <dbReference type="HAMAP-Rule" id="MF_04164"/>
    </source>
</evidence>
<keyword evidence="1" id="KW-0804">Transcription</keyword>
<keyword evidence="1" id="KW-0548">Nucleotidyltransferase</keyword>
<keyword evidence="1" id="KW-0731">Sigma factor</keyword>
<dbReference type="GO" id="GO:0016779">
    <property type="term" value="F:nucleotidyltransferase activity"/>
    <property type="evidence" value="ECO:0007669"/>
    <property type="project" value="UniProtKB-KW"/>
</dbReference>
<comment type="function">
    <text evidence="1">Plays a role in the transcription of the viral late genes by acting as a late promoter recognition subunit. Associates with host RNA polymerase (RNAP) core and thus replaces the host sigma-70/rpoD subunit in the complex. May also play a role in DNA packaging by interacting with the terminase subunit gp17.</text>
</comment>
<dbReference type="EMBL" id="KR052482">
    <property type="protein sequence ID" value="AKF13317.1"/>
    <property type="molecule type" value="Genomic_DNA"/>
</dbReference>
<protein>
    <recommendedName>
        <fullName evidence="1">RNA polymerase sigma-like factor</fullName>
    </recommendedName>
    <alternativeName>
        <fullName evidence="1">Promoter specificity factor</fullName>
    </alternativeName>
</protein>
<feature type="site" description="Interaction with host RNAP" evidence="1">
    <location>
        <position position="83"/>
    </location>
</feature>
<gene>
    <name evidence="2" type="ORF">PHIN3_52</name>
</gene>
<dbReference type="OrthoDB" id="11446at10239"/>
<dbReference type="RefSeq" id="YP_009212292.1">
    <property type="nucleotide sequence ID" value="NC_028945.1"/>
</dbReference>
<sequence>MTETALIDDTKPKRKRKVNYINNQKFLEELIIHRANLAKARAEGKEDPILPDYIGKCFLQIAEKYSRKPQFGMYVFREEMVYDALENCILYWESFDPEKGKNPFAYFTQVTHYAFLRRIEKEKYQLYVKFKSLENFMLENVNSGDINDGTLNDSAFNINTDYMNEFVRDFEARMAAKKELKKVTKQKGLLDIE</sequence>
<keyword evidence="1" id="KW-0805">Transcription regulation</keyword>
<dbReference type="GO" id="GO:0019086">
    <property type="term" value="P:late viral transcription"/>
    <property type="evidence" value="ECO:0007669"/>
    <property type="project" value="UniProtKB-UniRule"/>
</dbReference>
<accession>A0A0F6WCQ1</accession>
<comment type="subunit">
    <text evidence="1">Interacts with the host RNA polymerase catalytic core formed by RpoA, RpoB, RpoC and RpoZ to form the RNAP-gp55 holoenzyme. Part of the transcription activation complex containing host RNAP, the viral RNA polymerase sigma-like factor, the late transcription coactivator, and the sliding clamp. Interacts with the terminase large subunit; this interaction may load the terminase onto DNA for packaging.</text>
</comment>
<name>A0A0F6WCQ1_9CAUD</name>
<dbReference type="InterPro" id="IPR046386">
    <property type="entry name" value="T4_sigma-like_factor"/>
</dbReference>
<feature type="site" description="Interaction with host RNAP" evidence="1">
    <location>
        <position position="86"/>
    </location>
</feature>
<comment type="similarity">
    <text evidence="1">Belongs to the Tevenvirinae RNA polymerase sigma-like factor family.</text>
</comment>
<dbReference type="GO" id="GO:0003677">
    <property type="term" value="F:DNA binding"/>
    <property type="evidence" value="ECO:0007669"/>
    <property type="project" value="UniProtKB-UniRule"/>
</dbReference>
<feature type="site" description="Interaction with host RNAP" evidence="1">
    <location>
        <position position="79"/>
    </location>
</feature>